<evidence type="ECO:0008006" key="3">
    <source>
        <dbReference type="Google" id="ProtNLM"/>
    </source>
</evidence>
<dbReference type="GO" id="GO:0000470">
    <property type="term" value="P:maturation of LSU-rRNA"/>
    <property type="evidence" value="ECO:0007669"/>
    <property type="project" value="TreeGrafter"/>
</dbReference>
<keyword evidence="2" id="KW-1185">Reference proteome</keyword>
<comment type="caution">
    <text evidence="1">The sequence shown here is derived from an EMBL/GenBank/DDBJ whole genome shotgun (WGS) entry which is preliminary data.</text>
</comment>
<dbReference type="PANTHER" id="PTHR15002">
    <property type="entry name" value="RIBOSOMAL BIOGENESIS PROTEIN LAS1L"/>
    <property type="match status" value="1"/>
</dbReference>
<dbReference type="OrthoDB" id="10263222at2759"/>
<dbReference type="Pfam" id="PF04031">
    <property type="entry name" value="Las1"/>
    <property type="match status" value="1"/>
</dbReference>
<dbReference type="GO" id="GO:0090730">
    <property type="term" value="C:Las1 complex"/>
    <property type="evidence" value="ECO:0007669"/>
    <property type="project" value="InterPro"/>
</dbReference>
<proteinExistence type="predicted"/>
<gene>
    <name evidence="1" type="ORF">G7Y89_g5292</name>
</gene>
<dbReference type="EMBL" id="JAAMPI010000313">
    <property type="protein sequence ID" value="KAF4632830.1"/>
    <property type="molecule type" value="Genomic_DNA"/>
</dbReference>
<organism evidence="1 2">
    <name type="scientific">Cudoniella acicularis</name>
    <dbReference type="NCBI Taxonomy" id="354080"/>
    <lineage>
        <taxon>Eukaryota</taxon>
        <taxon>Fungi</taxon>
        <taxon>Dikarya</taxon>
        <taxon>Ascomycota</taxon>
        <taxon>Pezizomycotina</taxon>
        <taxon>Leotiomycetes</taxon>
        <taxon>Helotiales</taxon>
        <taxon>Tricladiaceae</taxon>
        <taxon>Cudoniella</taxon>
    </lineage>
</organism>
<evidence type="ECO:0000313" key="2">
    <source>
        <dbReference type="Proteomes" id="UP000566819"/>
    </source>
</evidence>
<sequence length="197" mass="22423">MYSIAKSIGLPATYVELRHQATHEELPSLSKLRTASHKALKWIWDYYWVHLTIEDPANTEDECKALVRRIVEESDDERRAEMESSLKKWPEDDLLAALLEIQWTIKDTNVLLRASQLNQKILKGSVAKSGKTTPSSAALKSLEDIRKEMERMGESLEETVDEPAKRNVDQMDIVEDPGSKGWAKWNGPWVPKPIGVV</sequence>
<dbReference type="GO" id="GO:0000460">
    <property type="term" value="P:maturation of 5.8S rRNA"/>
    <property type="evidence" value="ECO:0007669"/>
    <property type="project" value="TreeGrafter"/>
</dbReference>
<dbReference type="Proteomes" id="UP000566819">
    <property type="component" value="Unassembled WGS sequence"/>
</dbReference>
<name>A0A8H4RPX8_9HELO</name>
<reference evidence="1 2" key="1">
    <citation type="submission" date="2020-03" db="EMBL/GenBank/DDBJ databases">
        <title>Draft Genome Sequence of Cudoniella acicularis.</title>
        <authorList>
            <person name="Buettner E."/>
            <person name="Kellner H."/>
        </authorList>
    </citation>
    <scope>NUCLEOTIDE SEQUENCE [LARGE SCALE GENOMIC DNA]</scope>
    <source>
        <strain evidence="1 2">DSM 108380</strain>
    </source>
</reference>
<dbReference type="PANTHER" id="PTHR15002:SF0">
    <property type="entry name" value="RIBOSOMAL BIOGENESIS PROTEIN LAS1L"/>
    <property type="match status" value="1"/>
</dbReference>
<protein>
    <recommendedName>
        <fullName evidence="3">Las1-domain-containing protein</fullName>
    </recommendedName>
</protein>
<dbReference type="GO" id="GO:0030687">
    <property type="term" value="C:preribosome, large subunit precursor"/>
    <property type="evidence" value="ECO:0007669"/>
    <property type="project" value="TreeGrafter"/>
</dbReference>
<dbReference type="GO" id="GO:0004519">
    <property type="term" value="F:endonuclease activity"/>
    <property type="evidence" value="ECO:0007669"/>
    <property type="project" value="InterPro"/>
</dbReference>
<dbReference type="AlphaFoldDB" id="A0A8H4RPX8"/>
<accession>A0A8H4RPX8</accession>
<dbReference type="InterPro" id="IPR007174">
    <property type="entry name" value="Las1"/>
</dbReference>
<evidence type="ECO:0000313" key="1">
    <source>
        <dbReference type="EMBL" id="KAF4632830.1"/>
    </source>
</evidence>